<organism evidence="3 4">
    <name type="scientific">Periweissella cryptocerci</name>
    <dbReference type="NCBI Taxonomy" id="2506420"/>
    <lineage>
        <taxon>Bacteria</taxon>
        <taxon>Bacillati</taxon>
        <taxon>Bacillota</taxon>
        <taxon>Bacilli</taxon>
        <taxon>Lactobacillales</taxon>
        <taxon>Lactobacillaceae</taxon>
        <taxon>Periweissella</taxon>
    </lineage>
</organism>
<evidence type="ECO:0000313" key="3">
    <source>
        <dbReference type="EMBL" id="QBO36469.1"/>
    </source>
</evidence>
<feature type="compositionally biased region" description="Basic and acidic residues" evidence="1">
    <location>
        <begin position="1"/>
        <end position="26"/>
    </location>
</feature>
<keyword evidence="4" id="KW-1185">Reference proteome</keyword>
<dbReference type="KEGG" id="wei:EQG49_08290"/>
<dbReference type="AlphaFoldDB" id="A0A4P6YUK3"/>
<name>A0A4P6YUK3_9LACO</name>
<sequence>MKPKPEVKPKPLPEEKPAVTPNEKRPVTKPSTVTPSVKQPVLTDNINTISTNKVSVTTEKVKTNAERAAEVKHAASIAGNARMQMLDDSLAHPESLQAVEIVTDEGNNPKVIRREAQAADAIGIGRHFKTFSEMHVVDRLSVYALVIALITLTIFTGYVLKNNDKDVFNLDD</sequence>
<dbReference type="Proteomes" id="UP000292886">
    <property type="component" value="Chromosome"/>
</dbReference>
<keyword evidence="2" id="KW-0812">Transmembrane</keyword>
<accession>A0A4P6YUK3</accession>
<protein>
    <submittedName>
        <fullName evidence="3">Uncharacterized protein</fullName>
    </submittedName>
</protein>
<evidence type="ECO:0000256" key="2">
    <source>
        <dbReference type="SAM" id="Phobius"/>
    </source>
</evidence>
<feature type="transmembrane region" description="Helical" evidence="2">
    <location>
        <begin position="140"/>
        <end position="160"/>
    </location>
</feature>
<evidence type="ECO:0000256" key="1">
    <source>
        <dbReference type="SAM" id="MobiDB-lite"/>
    </source>
</evidence>
<dbReference type="EMBL" id="CP037940">
    <property type="protein sequence ID" value="QBO36469.1"/>
    <property type="molecule type" value="Genomic_DNA"/>
</dbReference>
<proteinExistence type="predicted"/>
<feature type="region of interest" description="Disordered" evidence="1">
    <location>
        <begin position="1"/>
        <end position="38"/>
    </location>
</feature>
<keyword evidence="2" id="KW-0472">Membrane</keyword>
<feature type="compositionally biased region" description="Polar residues" evidence="1">
    <location>
        <begin position="29"/>
        <end position="38"/>
    </location>
</feature>
<reference evidence="4" key="1">
    <citation type="submission" date="2019-03" db="EMBL/GenBank/DDBJ databases">
        <title>Weissella sp. 26KH-42 Genome sequencing.</title>
        <authorList>
            <person name="Heo J."/>
            <person name="Kim S.-J."/>
            <person name="Kim J.-S."/>
            <person name="Hong S.-B."/>
            <person name="Kwon S.-W."/>
        </authorList>
    </citation>
    <scope>NUCLEOTIDE SEQUENCE [LARGE SCALE GENOMIC DNA]</scope>
    <source>
        <strain evidence="4">26KH-42</strain>
    </source>
</reference>
<evidence type="ECO:0000313" key="4">
    <source>
        <dbReference type="Proteomes" id="UP000292886"/>
    </source>
</evidence>
<gene>
    <name evidence="3" type="ORF">EQG49_08290</name>
</gene>
<keyword evidence="2" id="KW-1133">Transmembrane helix</keyword>